<dbReference type="OrthoDB" id="10436536at2759"/>
<evidence type="ECO:0000313" key="2">
    <source>
        <dbReference type="EMBL" id="EER44296.1"/>
    </source>
</evidence>
<name>C6H7C5_AJECH</name>
<proteinExistence type="predicted"/>
<evidence type="ECO:0000256" key="1">
    <source>
        <dbReference type="SAM" id="MobiDB-lite"/>
    </source>
</evidence>
<organism evidence="2 3">
    <name type="scientific">Ajellomyces capsulatus (strain H143)</name>
    <name type="common">Darling's disease fungus</name>
    <name type="synonym">Histoplasma capsulatum</name>
    <dbReference type="NCBI Taxonomy" id="544712"/>
    <lineage>
        <taxon>Eukaryota</taxon>
        <taxon>Fungi</taxon>
        <taxon>Dikarya</taxon>
        <taxon>Ascomycota</taxon>
        <taxon>Pezizomycotina</taxon>
        <taxon>Eurotiomycetes</taxon>
        <taxon>Eurotiomycetidae</taxon>
        <taxon>Onygenales</taxon>
        <taxon>Ajellomycetaceae</taxon>
        <taxon>Histoplasma</taxon>
    </lineage>
</organism>
<dbReference type="EMBL" id="GG692420">
    <property type="protein sequence ID" value="EER44296.1"/>
    <property type="molecule type" value="Genomic_DNA"/>
</dbReference>
<accession>C6H7C5</accession>
<dbReference type="Proteomes" id="UP000002624">
    <property type="component" value="Unassembled WGS sequence"/>
</dbReference>
<gene>
    <name evidence="2" type="ORF">HCDG_02326</name>
</gene>
<sequence>MDKASIQFKHDLMQSMTCSLSGIEFGISCVASKIITDRPPDTCTSKATAGDDFRTEPRSTTTSANARYGQPKPAISSHLHT</sequence>
<reference evidence="3" key="1">
    <citation type="submission" date="2009-05" db="EMBL/GenBank/DDBJ databases">
        <title>The genome sequence of Ajellomyces capsulatus strain H143.</title>
        <authorList>
            <person name="Champion M."/>
            <person name="Cuomo C.A."/>
            <person name="Ma L.-J."/>
            <person name="Henn M.R."/>
            <person name="Sil A."/>
            <person name="Goldman B."/>
            <person name="Young S.K."/>
            <person name="Kodira C.D."/>
            <person name="Zeng Q."/>
            <person name="Koehrsen M."/>
            <person name="Alvarado L."/>
            <person name="Berlin A.M."/>
            <person name="Borenstein D."/>
            <person name="Chen Z."/>
            <person name="Engels R."/>
            <person name="Freedman E."/>
            <person name="Gellesch M."/>
            <person name="Goldberg J."/>
            <person name="Griggs A."/>
            <person name="Gujja S."/>
            <person name="Heiman D.I."/>
            <person name="Hepburn T.A."/>
            <person name="Howarth C."/>
            <person name="Jen D."/>
            <person name="Larson L."/>
            <person name="Lewis B."/>
            <person name="Mehta T."/>
            <person name="Park D."/>
            <person name="Pearson M."/>
            <person name="Roberts A."/>
            <person name="Saif S."/>
            <person name="Shea T.D."/>
            <person name="Shenoy N."/>
            <person name="Sisk P."/>
            <person name="Stolte C."/>
            <person name="Sykes S."/>
            <person name="Walk T."/>
            <person name="White J."/>
            <person name="Yandava C."/>
            <person name="Klein B."/>
            <person name="McEwen J.G."/>
            <person name="Puccia R."/>
            <person name="Goldman G.H."/>
            <person name="Felipe M.S."/>
            <person name="Nino-Vega G."/>
            <person name="San-Blas G."/>
            <person name="Taylor J.W."/>
            <person name="Mendoza L."/>
            <person name="Galagan J.E."/>
            <person name="Nusbaum C."/>
            <person name="Birren B.W."/>
        </authorList>
    </citation>
    <scope>NUCLEOTIDE SEQUENCE [LARGE SCALE GENOMIC DNA]</scope>
    <source>
        <strain evidence="3">H143</strain>
    </source>
</reference>
<protein>
    <submittedName>
        <fullName evidence="2">Uncharacterized protein</fullName>
    </submittedName>
</protein>
<feature type="region of interest" description="Disordered" evidence="1">
    <location>
        <begin position="38"/>
        <end position="81"/>
    </location>
</feature>
<dbReference type="VEuPathDB" id="FungiDB:HCDG_02326"/>
<dbReference type="HOGENOM" id="CLU_2573352_0_0_1"/>
<evidence type="ECO:0000313" key="3">
    <source>
        <dbReference type="Proteomes" id="UP000002624"/>
    </source>
</evidence>
<dbReference type="AlphaFoldDB" id="C6H7C5"/>